<dbReference type="Proteomes" id="UP001138500">
    <property type="component" value="Unassembled WGS sequence"/>
</dbReference>
<sequence length="689" mass="77522">MTPRVPTPVANPIPDPVPDPWQRGGPVTDTGNHALFNFTNAAEPYSYGLSGVAQKGNYLSINILLTCFLAFLLITVIFCLVHTVNAWLRKLFTMGRLEAHRYWMYNHSIWWPKLKKGLLYAPLWTTRHNREIVLNRKRHIDMGCVPGRFHTILLVLYCASNVAYMLVLSWGRADANSVAAELRGRSGSLAAFNLIPTVLFALRNNPLIPLLKVSYDTFNLLHRWCARVVIIEATIHTICWGANALTAGGLYQVRVQLRTSTSYTWGMVGMCAMAVIFIQAWSPARHAFYEVFINGHRLLAGIAIAGIWIHLDHANLPQFPYLQLVVAFWAIEVGWRMLRILWHNYTWRQGVTKVTIEALPAEACRVTFELSRPWKWQPGCHVHAYLPQFALWSSHPFSIAWAENPQRIPISPMSEVDTEKLAARVPPIADSVRDIMPPSFRIDERQSSVTQTSSMTSRKASAPIAPIITTITEKTHQSSLRNIALPRDSAVSSVSLIMRARDGLTRRLYEQASRTRTGTLTTWGAIEGPYGGHDDMTSYGTVIFFAGGVGITHCIGYLHHLILNYQAGISSTRKILLVWSVPNTECLEWCRKWMDEILRMEGRRDVLRIQLFVTKPRHRGEVVSNTGSVQMFPGRCNPETIMEREMAGRIGAVGVTVCGPGAFADSVRAAVRQQVENGCVDFQEEGFTY</sequence>
<feature type="domain" description="FAD-binding FR-type" evidence="12">
    <location>
        <begin position="346"/>
        <end position="536"/>
    </location>
</feature>
<feature type="transmembrane region" description="Helical" evidence="11">
    <location>
        <begin position="63"/>
        <end position="88"/>
    </location>
</feature>
<evidence type="ECO:0000256" key="7">
    <source>
        <dbReference type="ARBA" id="ARBA00023002"/>
    </source>
</evidence>
<keyword evidence="4 11" id="KW-0812">Transmembrane</keyword>
<reference evidence="13 14" key="1">
    <citation type="journal article" date="2018" name="IMA Fungus">
        <title>IMA Genome-F 10: Nine draft genome sequences of Claviceps purpurea s.lat., including C. arundinis, C. humidiphila, and C. cf. spartinae, pseudomolecules for the pitch canker pathogen Fusarium circinatum, draft genome of Davidsoniella eucalypti, Grosmannia galeiformis, Quambalaria eucalypti, and Teratosphaeria destructans.</title>
        <authorList>
            <person name="Wingfield B.D."/>
            <person name="Liu M."/>
            <person name="Nguyen H.D."/>
            <person name="Lane F.A."/>
            <person name="Morgan S.W."/>
            <person name="De Vos L."/>
            <person name="Wilken P.M."/>
            <person name="Duong T.A."/>
            <person name="Aylward J."/>
            <person name="Coetzee M.P."/>
            <person name="Dadej K."/>
            <person name="De Beer Z.W."/>
            <person name="Findlay W."/>
            <person name="Havenga M."/>
            <person name="Kolarik M."/>
            <person name="Menzies J.G."/>
            <person name="Naidoo K."/>
            <person name="Pochopski O."/>
            <person name="Shoukouhi P."/>
            <person name="Santana Q.C."/>
            <person name="Seifert K.A."/>
            <person name="Soal N."/>
            <person name="Steenkamp E.T."/>
            <person name="Tatham C.T."/>
            <person name="van der Nest M.A."/>
            <person name="Wingfield M.J."/>
        </authorList>
    </citation>
    <scope>NUCLEOTIDE SEQUENCE [LARGE SCALE GENOMIC DNA]</scope>
    <source>
        <strain evidence="13">CMW44962</strain>
    </source>
</reference>
<reference evidence="13 14" key="2">
    <citation type="journal article" date="2021" name="Curr. Genet.">
        <title>Genetic response to nitrogen starvation in the aggressive Eucalyptus foliar pathogen Teratosphaeria destructans.</title>
        <authorList>
            <person name="Havenga M."/>
            <person name="Wingfield B.D."/>
            <person name="Wingfield M.J."/>
            <person name="Dreyer L.L."/>
            <person name="Roets F."/>
            <person name="Aylward J."/>
        </authorList>
    </citation>
    <scope>NUCLEOTIDE SEQUENCE [LARGE SCALE GENOMIC DNA]</scope>
    <source>
        <strain evidence="13">CMW44962</strain>
    </source>
</reference>
<dbReference type="OrthoDB" id="4494341at2759"/>
<name>A0A9W7SPT8_9PEZI</name>
<dbReference type="InterPro" id="IPR013112">
    <property type="entry name" value="FAD-bd_8"/>
</dbReference>
<dbReference type="InterPro" id="IPR013130">
    <property type="entry name" value="Fe3_Rdtase_TM_dom"/>
</dbReference>
<dbReference type="InterPro" id="IPR039261">
    <property type="entry name" value="FNR_nucleotide-bd"/>
</dbReference>
<evidence type="ECO:0000256" key="2">
    <source>
        <dbReference type="ARBA" id="ARBA00006278"/>
    </source>
</evidence>
<dbReference type="PROSITE" id="PS51384">
    <property type="entry name" value="FAD_FR"/>
    <property type="match status" value="1"/>
</dbReference>
<keyword evidence="14" id="KW-1185">Reference proteome</keyword>
<evidence type="ECO:0000256" key="3">
    <source>
        <dbReference type="ARBA" id="ARBA00022448"/>
    </source>
</evidence>
<evidence type="ECO:0000256" key="5">
    <source>
        <dbReference type="ARBA" id="ARBA00022982"/>
    </source>
</evidence>
<comment type="subcellular location">
    <subcellularLocation>
        <location evidence="1">Membrane</location>
        <topology evidence="1">Multi-pass membrane protein</topology>
    </subcellularLocation>
</comment>
<evidence type="ECO:0000256" key="11">
    <source>
        <dbReference type="SAM" id="Phobius"/>
    </source>
</evidence>
<dbReference type="InterPro" id="IPR051410">
    <property type="entry name" value="Ferric/Cupric_Reductase"/>
</dbReference>
<comment type="similarity">
    <text evidence="2">Belongs to the ferric reductase (FRE) family.</text>
</comment>
<feature type="transmembrane region" description="Helical" evidence="11">
    <location>
        <begin position="263"/>
        <end position="281"/>
    </location>
</feature>
<evidence type="ECO:0000256" key="8">
    <source>
        <dbReference type="ARBA" id="ARBA00023065"/>
    </source>
</evidence>
<dbReference type="Pfam" id="PF01794">
    <property type="entry name" value="Ferric_reduct"/>
    <property type="match status" value="1"/>
</dbReference>
<protein>
    <submittedName>
        <fullName evidence="13">Ferric/cupric reductase transmembrane component 2-like</fullName>
    </submittedName>
</protein>
<dbReference type="GO" id="GO:0005886">
    <property type="term" value="C:plasma membrane"/>
    <property type="evidence" value="ECO:0007669"/>
    <property type="project" value="TreeGrafter"/>
</dbReference>
<feature type="transmembrane region" description="Helical" evidence="11">
    <location>
        <begin position="224"/>
        <end position="243"/>
    </location>
</feature>
<evidence type="ECO:0000256" key="9">
    <source>
        <dbReference type="ARBA" id="ARBA00023136"/>
    </source>
</evidence>
<dbReference type="Pfam" id="PF08030">
    <property type="entry name" value="NAD_binding_6"/>
    <property type="match status" value="1"/>
</dbReference>
<dbReference type="EMBL" id="RIBY02001990">
    <property type="protein sequence ID" value="KAH9826361.1"/>
    <property type="molecule type" value="Genomic_DNA"/>
</dbReference>
<feature type="transmembrane region" description="Helical" evidence="11">
    <location>
        <begin position="288"/>
        <end position="309"/>
    </location>
</feature>
<evidence type="ECO:0000313" key="13">
    <source>
        <dbReference type="EMBL" id="KAH9826361.1"/>
    </source>
</evidence>
<gene>
    <name evidence="13" type="ORF">Tdes44962_MAKER03493</name>
</gene>
<keyword evidence="6 11" id="KW-1133">Transmembrane helix</keyword>
<dbReference type="InterPro" id="IPR017927">
    <property type="entry name" value="FAD-bd_FR_type"/>
</dbReference>
<feature type="region of interest" description="Disordered" evidence="10">
    <location>
        <begin position="1"/>
        <end position="24"/>
    </location>
</feature>
<evidence type="ECO:0000256" key="6">
    <source>
        <dbReference type="ARBA" id="ARBA00022989"/>
    </source>
</evidence>
<dbReference type="PANTHER" id="PTHR32361:SF12">
    <property type="entry name" value="PUTATIVE (AFU_ORTHOLOGUE AFUA_1G14340)-RELATED"/>
    <property type="match status" value="1"/>
</dbReference>
<keyword evidence="9 11" id="KW-0472">Membrane</keyword>
<organism evidence="13 14">
    <name type="scientific">Teratosphaeria destructans</name>
    <dbReference type="NCBI Taxonomy" id="418781"/>
    <lineage>
        <taxon>Eukaryota</taxon>
        <taxon>Fungi</taxon>
        <taxon>Dikarya</taxon>
        <taxon>Ascomycota</taxon>
        <taxon>Pezizomycotina</taxon>
        <taxon>Dothideomycetes</taxon>
        <taxon>Dothideomycetidae</taxon>
        <taxon>Mycosphaerellales</taxon>
        <taxon>Teratosphaeriaceae</taxon>
        <taxon>Teratosphaeria</taxon>
    </lineage>
</organism>
<dbReference type="PANTHER" id="PTHR32361">
    <property type="entry name" value="FERRIC/CUPRIC REDUCTASE TRANSMEMBRANE COMPONENT"/>
    <property type="match status" value="1"/>
</dbReference>
<dbReference type="CDD" id="cd06186">
    <property type="entry name" value="NOX_Duox_like_FAD_NADP"/>
    <property type="match status" value="1"/>
</dbReference>
<dbReference type="Pfam" id="PF08022">
    <property type="entry name" value="FAD_binding_8"/>
    <property type="match status" value="1"/>
</dbReference>
<comment type="caution">
    <text evidence="13">The sequence shown here is derived from an EMBL/GenBank/DDBJ whole genome shotgun (WGS) entry which is preliminary data.</text>
</comment>
<feature type="transmembrane region" description="Helical" evidence="11">
    <location>
        <begin position="187"/>
        <end position="203"/>
    </location>
</feature>
<keyword evidence="7" id="KW-0560">Oxidoreductase</keyword>
<dbReference type="GO" id="GO:0015677">
    <property type="term" value="P:copper ion import"/>
    <property type="evidence" value="ECO:0007669"/>
    <property type="project" value="TreeGrafter"/>
</dbReference>
<dbReference type="InterPro" id="IPR013121">
    <property type="entry name" value="Fe_red_NAD-bd_6"/>
</dbReference>
<dbReference type="GO" id="GO:0000293">
    <property type="term" value="F:ferric-chelate reductase activity"/>
    <property type="evidence" value="ECO:0007669"/>
    <property type="project" value="UniProtKB-ARBA"/>
</dbReference>
<keyword evidence="3" id="KW-0813">Transport</keyword>
<dbReference type="SFLD" id="SFLDS00052">
    <property type="entry name" value="Ferric_Reductase_Domain"/>
    <property type="match status" value="1"/>
</dbReference>
<dbReference type="SUPFAM" id="SSF52343">
    <property type="entry name" value="Ferredoxin reductase-like, C-terminal NADP-linked domain"/>
    <property type="match status" value="1"/>
</dbReference>
<evidence type="ECO:0000259" key="12">
    <source>
        <dbReference type="PROSITE" id="PS51384"/>
    </source>
</evidence>
<keyword evidence="8" id="KW-0406">Ion transport</keyword>
<evidence type="ECO:0000313" key="14">
    <source>
        <dbReference type="Proteomes" id="UP001138500"/>
    </source>
</evidence>
<dbReference type="GO" id="GO:0006826">
    <property type="term" value="P:iron ion transport"/>
    <property type="evidence" value="ECO:0007669"/>
    <property type="project" value="TreeGrafter"/>
</dbReference>
<dbReference type="AlphaFoldDB" id="A0A9W7SPT8"/>
<feature type="transmembrane region" description="Helical" evidence="11">
    <location>
        <begin position="321"/>
        <end position="338"/>
    </location>
</feature>
<evidence type="ECO:0000256" key="10">
    <source>
        <dbReference type="SAM" id="MobiDB-lite"/>
    </source>
</evidence>
<evidence type="ECO:0000256" key="1">
    <source>
        <dbReference type="ARBA" id="ARBA00004141"/>
    </source>
</evidence>
<evidence type="ECO:0000256" key="4">
    <source>
        <dbReference type="ARBA" id="ARBA00022692"/>
    </source>
</evidence>
<accession>A0A9W7SPT8</accession>
<keyword evidence="5" id="KW-0249">Electron transport</keyword>
<dbReference type="GO" id="GO:0006879">
    <property type="term" value="P:intracellular iron ion homeostasis"/>
    <property type="evidence" value="ECO:0007669"/>
    <property type="project" value="TreeGrafter"/>
</dbReference>
<dbReference type="Gene3D" id="3.40.50.80">
    <property type="entry name" value="Nucleotide-binding domain of ferredoxin-NADP reductase (FNR) module"/>
    <property type="match status" value="1"/>
</dbReference>
<feature type="compositionally biased region" description="Pro residues" evidence="10">
    <location>
        <begin position="1"/>
        <end position="19"/>
    </location>
</feature>
<dbReference type="SFLD" id="SFLDG01168">
    <property type="entry name" value="Ferric_reductase_subgroup_(FRE"/>
    <property type="match status" value="1"/>
</dbReference>
<proteinExistence type="inferred from homology"/>
<feature type="transmembrane region" description="Helical" evidence="11">
    <location>
        <begin position="145"/>
        <end position="167"/>
    </location>
</feature>